<keyword evidence="10" id="KW-0067">ATP-binding</keyword>
<evidence type="ECO:0000256" key="5">
    <source>
        <dbReference type="ARBA" id="ARBA00022553"/>
    </source>
</evidence>
<evidence type="ECO:0000259" key="17">
    <source>
        <dbReference type="PROSITE" id="PS50112"/>
    </source>
</evidence>
<keyword evidence="13 15" id="KW-0472">Membrane</keyword>
<dbReference type="InterPro" id="IPR003660">
    <property type="entry name" value="HAMP_dom"/>
</dbReference>
<dbReference type="SMART" id="SM00091">
    <property type="entry name" value="PAS"/>
    <property type="match status" value="1"/>
</dbReference>
<dbReference type="Pfam" id="PF02518">
    <property type="entry name" value="HATPase_c"/>
    <property type="match status" value="1"/>
</dbReference>
<comment type="catalytic activity">
    <reaction evidence="1">
        <text>ATP + protein L-histidine = ADP + protein N-phospho-L-histidine.</text>
        <dbReference type="EC" id="2.7.13.3"/>
    </reaction>
</comment>
<keyword evidence="12" id="KW-0902">Two-component regulatory system</keyword>
<dbReference type="GO" id="GO:0005524">
    <property type="term" value="F:ATP binding"/>
    <property type="evidence" value="ECO:0007669"/>
    <property type="project" value="UniProtKB-KW"/>
</dbReference>
<evidence type="ECO:0000256" key="12">
    <source>
        <dbReference type="ARBA" id="ARBA00023012"/>
    </source>
</evidence>
<dbReference type="InterPro" id="IPR017232">
    <property type="entry name" value="NtrY"/>
</dbReference>
<dbReference type="InterPro" id="IPR003594">
    <property type="entry name" value="HATPase_dom"/>
</dbReference>
<evidence type="ECO:0000256" key="1">
    <source>
        <dbReference type="ARBA" id="ARBA00000085"/>
    </source>
</evidence>
<dbReference type="PANTHER" id="PTHR43065:SF10">
    <property type="entry name" value="PEROXIDE STRESS-ACTIVATED HISTIDINE KINASE MAK3"/>
    <property type="match status" value="1"/>
</dbReference>
<evidence type="ECO:0000256" key="9">
    <source>
        <dbReference type="ARBA" id="ARBA00022777"/>
    </source>
</evidence>
<dbReference type="Pfam" id="PF19312">
    <property type="entry name" value="NtrY_N"/>
    <property type="match status" value="1"/>
</dbReference>
<evidence type="ECO:0000256" key="7">
    <source>
        <dbReference type="ARBA" id="ARBA00022692"/>
    </source>
</evidence>
<keyword evidence="7 15" id="KW-0812">Transmembrane</keyword>
<dbReference type="SMART" id="SM00388">
    <property type="entry name" value="HisKA"/>
    <property type="match status" value="1"/>
</dbReference>
<evidence type="ECO:0000313" key="19">
    <source>
        <dbReference type="EMBL" id="KWV54378.1"/>
    </source>
</evidence>
<protein>
    <recommendedName>
        <fullName evidence="3">histidine kinase</fullName>
        <ecNumber evidence="3">2.7.13.3</ecNumber>
    </recommendedName>
</protein>
<feature type="transmembrane region" description="Helical" evidence="15">
    <location>
        <begin position="299"/>
        <end position="326"/>
    </location>
</feature>
<gene>
    <name evidence="19" type="ORF">AS156_01245</name>
</gene>
<evidence type="ECO:0000256" key="11">
    <source>
        <dbReference type="ARBA" id="ARBA00022989"/>
    </source>
</evidence>
<evidence type="ECO:0000256" key="13">
    <source>
        <dbReference type="ARBA" id="ARBA00023136"/>
    </source>
</evidence>
<evidence type="ECO:0000256" key="4">
    <source>
        <dbReference type="ARBA" id="ARBA00022475"/>
    </source>
</evidence>
<dbReference type="Gene3D" id="1.10.287.130">
    <property type="match status" value="1"/>
</dbReference>
<dbReference type="FunFam" id="1.10.287.130:FF:000107">
    <property type="entry name" value="Sensor histidine kinase YycG"/>
    <property type="match status" value="1"/>
</dbReference>
<dbReference type="SUPFAM" id="SSF55874">
    <property type="entry name" value="ATPase domain of HSP90 chaperone/DNA topoisomerase II/histidine kinase"/>
    <property type="match status" value="1"/>
</dbReference>
<dbReference type="InterPro" id="IPR045671">
    <property type="entry name" value="NtrY-like_N"/>
</dbReference>
<sequence length="788" mass="86612">MTSAETTASTLDTSRPEQKGFPLRRWLAPFAAVTALLSASLTFVVLSGLTPIQPTKHVVYSFLLINTAIILLLVGIIVPEVWKVFQARRRGRAAARLHVQIVSLFSVIAVLPAVLVAIIANVTLDRGLDRLFSGPTREAIQNSLSVARAYTYEHAQLINGDILSMANDLSSARPLYDQDRQTFQQFLTVGAAARNLTGAMLLDKDGNELAKAETGITKSFVTPPKDLLDSVTDSKPEISVFPEENYVAAVVRLRGFTDTFLYVARLLDPRVISQLKQTQASVAEYAQTESRRLGIQVTFALMFAVIALTILMASVLIGLNFANWLVEPIRNIMSAANQVSTGDLHVQVPVVKSEGDLAQLGQTFNKMTQELRTQRDELVSASELIDSRRRFIEAVLSSASAGIIGVDASGSVGILNRSAEKLIGHAESETLDHPLSDVLPELDEMMKTAREGTQRLVQGQITINRDGHERNLSVRISAEMTSHSRDSYIITLDDITELVSAQRTSAWGDVARRIAHEIKNPLTPIQLSAERIRRKFGKTITEEKDKSIFEQCTDTIVRQVDDIRRMVDEFSRFARMPKPVMEGEDVADVVRQAVFLMKVAHPDLDIEADIKQSPLPAQFDRRLISQALTNIIKNATEAIEQVPPEELGKGRIDVVAQRENEDIIIDVVDNGIGLPKVARARLLEPYVTTRAKGTGLGLAIVGRVLEDHGGRIELKDASDFREGQRGAWMRLRFAVSGQAAKPEIREQGPDVKPESAGQKLEKNPPEEATSAPAEATNNEPKIKAATGD</sequence>
<keyword evidence="8" id="KW-0547">Nucleotide-binding</keyword>
<dbReference type="OrthoDB" id="9776727at2"/>
<feature type="compositionally biased region" description="Low complexity" evidence="14">
    <location>
        <begin position="766"/>
        <end position="779"/>
    </location>
</feature>
<dbReference type="PROSITE" id="PS50885">
    <property type="entry name" value="HAMP"/>
    <property type="match status" value="1"/>
</dbReference>
<dbReference type="Gene3D" id="6.10.340.10">
    <property type="match status" value="1"/>
</dbReference>
<comment type="subcellular location">
    <subcellularLocation>
        <location evidence="2">Cell membrane</location>
        <topology evidence="2">Multi-pass membrane protein</topology>
    </subcellularLocation>
</comment>
<dbReference type="CDD" id="cd06225">
    <property type="entry name" value="HAMP"/>
    <property type="match status" value="1"/>
</dbReference>
<dbReference type="PRINTS" id="PR00344">
    <property type="entry name" value="BCTRLSENSOR"/>
</dbReference>
<evidence type="ECO:0000259" key="18">
    <source>
        <dbReference type="PROSITE" id="PS50885"/>
    </source>
</evidence>
<feature type="transmembrane region" description="Helical" evidence="15">
    <location>
        <begin position="26"/>
        <end position="46"/>
    </location>
</feature>
<evidence type="ECO:0000256" key="8">
    <source>
        <dbReference type="ARBA" id="ARBA00022741"/>
    </source>
</evidence>
<dbReference type="InterPro" id="IPR036097">
    <property type="entry name" value="HisK_dim/P_sf"/>
</dbReference>
<dbReference type="Pfam" id="PF00672">
    <property type="entry name" value="HAMP"/>
    <property type="match status" value="1"/>
</dbReference>
<dbReference type="SMART" id="SM00387">
    <property type="entry name" value="HATPase_c"/>
    <property type="match status" value="1"/>
</dbReference>
<dbReference type="Gene3D" id="3.30.565.10">
    <property type="entry name" value="Histidine kinase-like ATPase, C-terminal domain"/>
    <property type="match status" value="1"/>
</dbReference>
<dbReference type="SUPFAM" id="SSF47384">
    <property type="entry name" value="Homodimeric domain of signal transducing histidine kinase"/>
    <property type="match status" value="1"/>
</dbReference>
<evidence type="ECO:0000256" key="10">
    <source>
        <dbReference type="ARBA" id="ARBA00022840"/>
    </source>
</evidence>
<dbReference type="CDD" id="cd00082">
    <property type="entry name" value="HisKA"/>
    <property type="match status" value="1"/>
</dbReference>
<evidence type="ECO:0000256" key="6">
    <source>
        <dbReference type="ARBA" id="ARBA00022679"/>
    </source>
</evidence>
<evidence type="ECO:0000256" key="2">
    <source>
        <dbReference type="ARBA" id="ARBA00004651"/>
    </source>
</evidence>
<dbReference type="InterPro" id="IPR036890">
    <property type="entry name" value="HATPase_C_sf"/>
</dbReference>
<feature type="domain" description="PAS" evidence="17">
    <location>
        <begin position="388"/>
        <end position="460"/>
    </location>
</feature>
<dbReference type="RefSeq" id="WP_066508298.1">
    <property type="nucleotide sequence ID" value="NZ_LNCU01000072.1"/>
</dbReference>
<dbReference type="GO" id="GO:0000155">
    <property type="term" value="F:phosphorelay sensor kinase activity"/>
    <property type="evidence" value="ECO:0007669"/>
    <property type="project" value="InterPro"/>
</dbReference>
<keyword evidence="4" id="KW-1003">Cell membrane</keyword>
<evidence type="ECO:0000256" key="3">
    <source>
        <dbReference type="ARBA" id="ARBA00012438"/>
    </source>
</evidence>
<name>A0A109JSJ0_9BRAD</name>
<dbReference type="SMART" id="SM00304">
    <property type="entry name" value="HAMP"/>
    <property type="match status" value="1"/>
</dbReference>
<dbReference type="InterPro" id="IPR000014">
    <property type="entry name" value="PAS"/>
</dbReference>
<reference evidence="19 20" key="1">
    <citation type="submission" date="2015-11" db="EMBL/GenBank/DDBJ databases">
        <title>Draft Genome Sequence of the Strain BR 10303 (Bradyrhizobium sp.) isolated from nodules of Centrolobium paraense.</title>
        <authorList>
            <person name="Zelli J.E."/>
            <person name="Simoes-Araujo J.L."/>
            <person name="Barauna A.C."/>
            <person name="Silva K."/>
        </authorList>
    </citation>
    <scope>NUCLEOTIDE SEQUENCE [LARGE SCALE GENOMIC DNA]</scope>
    <source>
        <strain evidence="19 20">BR 10303</strain>
    </source>
</reference>
<feature type="region of interest" description="Disordered" evidence="14">
    <location>
        <begin position="738"/>
        <end position="788"/>
    </location>
</feature>
<keyword evidence="20" id="KW-1185">Reference proteome</keyword>
<dbReference type="PANTHER" id="PTHR43065">
    <property type="entry name" value="SENSOR HISTIDINE KINASE"/>
    <property type="match status" value="1"/>
</dbReference>
<dbReference type="NCBIfam" id="TIGR00229">
    <property type="entry name" value="sensory_box"/>
    <property type="match status" value="1"/>
</dbReference>
<dbReference type="PIRSF" id="PIRSF037532">
    <property type="entry name" value="STHK_NtrY"/>
    <property type="match status" value="1"/>
</dbReference>
<organism evidence="19 20">
    <name type="scientific">Bradyrhizobium macuxiense</name>
    <dbReference type="NCBI Taxonomy" id="1755647"/>
    <lineage>
        <taxon>Bacteria</taxon>
        <taxon>Pseudomonadati</taxon>
        <taxon>Pseudomonadota</taxon>
        <taxon>Alphaproteobacteria</taxon>
        <taxon>Hyphomicrobiales</taxon>
        <taxon>Nitrobacteraceae</taxon>
        <taxon>Bradyrhizobium</taxon>
    </lineage>
</organism>
<dbReference type="GO" id="GO:0005886">
    <property type="term" value="C:plasma membrane"/>
    <property type="evidence" value="ECO:0007669"/>
    <property type="project" value="UniProtKB-SubCell"/>
</dbReference>
<dbReference type="GO" id="GO:0006355">
    <property type="term" value="P:regulation of DNA-templated transcription"/>
    <property type="evidence" value="ECO:0007669"/>
    <property type="project" value="InterPro"/>
</dbReference>
<proteinExistence type="predicted"/>
<feature type="compositionally biased region" description="Basic and acidic residues" evidence="14">
    <location>
        <begin position="742"/>
        <end position="765"/>
    </location>
</feature>
<dbReference type="AlphaFoldDB" id="A0A109JSJ0"/>
<evidence type="ECO:0000313" key="20">
    <source>
        <dbReference type="Proteomes" id="UP000057737"/>
    </source>
</evidence>
<comment type="caution">
    <text evidence="19">The sequence shown here is derived from an EMBL/GenBank/DDBJ whole genome shotgun (WGS) entry which is preliminary data.</text>
</comment>
<dbReference type="Pfam" id="PF00512">
    <property type="entry name" value="HisKA"/>
    <property type="match status" value="1"/>
</dbReference>
<dbReference type="InterPro" id="IPR003661">
    <property type="entry name" value="HisK_dim/P_dom"/>
</dbReference>
<dbReference type="InterPro" id="IPR013767">
    <property type="entry name" value="PAS_fold"/>
</dbReference>
<keyword evidence="5" id="KW-0597">Phosphoprotein</keyword>
<evidence type="ECO:0000256" key="14">
    <source>
        <dbReference type="SAM" id="MobiDB-lite"/>
    </source>
</evidence>
<feature type="domain" description="HAMP" evidence="18">
    <location>
        <begin position="323"/>
        <end position="376"/>
    </location>
</feature>
<dbReference type="PROSITE" id="PS50112">
    <property type="entry name" value="PAS"/>
    <property type="match status" value="1"/>
</dbReference>
<dbReference type="PROSITE" id="PS50109">
    <property type="entry name" value="HIS_KIN"/>
    <property type="match status" value="1"/>
</dbReference>
<dbReference type="EMBL" id="LNCU01000072">
    <property type="protein sequence ID" value="KWV54378.1"/>
    <property type="molecule type" value="Genomic_DNA"/>
</dbReference>
<keyword evidence="9 19" id="KW-0418">Kinase</keyword>
<keyword evidence="11 15" id="KW-1133">Transmembrane helix</keyword>
<dbReference type="Pfam" id="PF00989">
    <property type="entry name" value="PAS"/>
    <property type="match status" value="1"/>
</dbReference>
<dbReference type="InterPro" id="IPR005467">
    <property type="entry name" value="His_kinase_dom"/>
</dbReference>
<dbReference type="InterPro" id="IPR004358">
    <property type="entry name" value="Sig_transdc_His_kin-like_C"/>
</dbReference>
<keyword evidence="6" id="KW-0808">Transferase</keyword>
<dbReference type="Proteomes" id="UP000057737">
    <property type="component" value="Unassembled WGS sequence"/>
</dbReference>
<feature type="domain" description="Histidine kinase" evidence="16">
    <location>
        <begin position="513"/>
        <end position="737"/>
    </location>
</feature>
<accession>A0A109JSJ0</accession>
<dbReference type="SUPFAM" id="SSF55785">
    <property type="entry name" value="PYP-like sensor domain (PAS domain)"/>
    <property type="match status" value="1"/>
</dbReference>
<dbReference type="SUPFAM" id="SSF158472">
    <property type="entry name" value="HAMP domain-like"/>
    <property type="match status" value="1"/>
</dbReference>
<dbReference type="InterPro" id="IPR035965">
    <property type="entry name" value="PAS-like_dom_sf"/>
</dbReference>
<dbReference type="EC" id="2.7.13.3" evidence="3"/>
<feature type="transmembrane region" description="Helical" evidence="15">
    <location>
        <begin position="98"/>
        <end position="124"/>
    </location>
</feature>
<evidence type="ECO:0000256" key="15">
    <source>
        <dbReference type="SAM" id="Phobius"/>
    </source>
</evidence>
<feature type="transmembrane region" description="Helical" evidence="15">
    <location>
        <begin position="58"/>
        <end position="78"/>
    </location>
</feature>
<dbReference type="CDD" id="cd00130">
    <property type="entry name" value="PAS"/>
    <property type="match status" value="1"/>
</dbReference>
<dbReference type="Gene3D" id="3.30.450.20">
    <property type="entry name" value="PAS domain"/>
    <property type="match status" value="1"/>
</dbReference>
<evidence type="ECO:0000259" key="16">
    <source>
        <dbReference type="PROSITE" id="PS50109"/>
    </source>
</evidence>